<dbReference type="InterPro" id="IPR032675">
    <property type="entry name" value="LRR_dom_sf"/>
</dbReference>
<protein>
    <submittedName>
        <fullName evidence="1">Uncharacterized protein</fullName>
    </submittedName>
</protein>
<dbReference type="Proteomes" id="UP000236291">
    <property type="component" value="Unassembled WGS sequence"/>
</dbReference>
<name>A0A2K3LXW4_TRIPR</name>
<evidence type="ECO:0000313" key="1">
    <source>
        <dbReference type="EMBL" id="PNX83375.1"/>
    </source>
</evidence>
<gene>
    <name evidence="1" type="ORF">L195_g039416</name>
</gene>
<accession>A0A2K3LXW4</accession>
<dbReference type="EMBL" id="ASHM01043985">
    <property type="protein sequence ID" value="PNX83375.1"/>
    <property type="molecule type" value="Genomic_DNA"/>
</dbReference>
<dbReference type="Gene3D" id="3.80.10.10">
    <property type="entry name" value="Ribonuclease Inhibitor"/>
    <property type="match status" value="1"/>
</dbReference>
<organism evidence="1 2">
    <name type="scientific">Trifolium pratense</name>
    <name type="common">Red clover</name>
    <dbReference type="NCBI Taxonomy" id="57577"/>
    <lineage>
        <taxon>Eukaryota</taxon>
        <taxon>Viridiplantae</taxon>
        <taxon>Streptophyta</taxon>
        <taxon>Embryophyta</taxon>
        <taxon>Tracheophyta</taxon>
        <taxon>Spermatophyta</taxon>
        <taxon>Magnoliopsida</taxon>
        <taxon>eudicotyledons</taxon>
        <taxon>Gunneridae</taxon>
        <taxon>Pentapetalae</taxon>
        <taxon>rosids</taxon>
        <taxon>fabids</taxon>
        <taxon>Fabales</taxon>
        <taxon>Fabaceae</taxon>
        <taxon>Papilionoideae</taxon>
        <taxon>50 kb inversion clade</taxon>
        <taxon>NPAAA clade</taxon>
        <taxon>Hologalegina</taxon>
        <taxon>IRL clade</taxon>
        <taxon>Trifolieae</taxon>
        <taxon>Trifolium</taxon>
    </lineage>
</organism>
<dbReference type="SUPFAM" id="SSF52058">
    <property type="entry name" value="L domain-like"/>
    <property type="match status" value="1"/>
</dbReference>
<evidence type="ECO:0000313" key="2">
    <source>
        <dbReference type="Proteomes" id="UP000236291"/>
    </source>
</evidence>
<comment type="caution">
    <text evidence="1">The sequence shown here is derived from an EMBL/GenBank/DDBJ whole genome shotgun (WGS) entry which is preliminary data.</text>
</comment>
<sequence>DIKELDLSGNLLSEWKVELLRQSLTTIEELHIIGNNISRILMSSPKYVGLLREQFNKQRKLAIPSSTSELELLMRDLGHIRK</sequence>
<reference evidence="1 2" key="1">
    <citation type="journal article" date="2014" name="Am. J. Bot.">
        <title>Genome assembly and annotation for red clover (Trifolium pratense; Fabaceae).</title>
        <authorList>
            <person name="Istvanek J."/>
            <person name="Jaros M."/>
            <person name="Krenek A."/>
            <person name="Repkova J."/>
        </authorList>
    </citation>
    <scope>NUCLEOTIDE SEQUENCE [LARGE SCALE GENOMIC DNA]</scope>
    <source>
        <strain evidence="2">cv. Tatra</strain>
        <tissue evidence="1">Young leaves</tissue>
    </source>
</reference>
<dbReference type="AlphaFoldDB" id="A0A2K3LXW4"/>
<feature type="non-terminal residue" evidence="1">
    <location>
        <position position="1"/>
    </location>
</feature>
<reference evidence="1 2" key="2">
    <citation type="journal article" date="2017" name="Front. Plant Sci.">
        <title>Gene Classification and Mining of Molecular Markers Useful in Red Clover (Trifolium pratense) Breeding.</title>
        <authorList>
            <person name="Istvanek J."/>
            <person name="Dluhosova J."/>
            <person name="Dluhos P."/>
            <person name="Patkova L."/>
            <person name="Nedelnik J."/>
            <person name="Repkova J."/>
        </authorList>
    </citation>
    <scope>NUCLEOTIDE SEQUENCE [LARGE SCALE GENOMIC DNA]</scope>
    <source>
        <strain evidence="2">cv. Tatra</strain>
        <tissue evidence="1">Young leaves</tissue>
    </source>
</reference>
<proteinExistence type="predicted"/>